<keyword evidence="4" id="KW-0539">Nucleus</keyword>
<feature type="domain" description="NAC" evidence="6">
    <location>
        <begin position="7"/>
        <end position="137"/>
    </location>
</feature>
<keyword evidence="2" id="KW-0238">DNA-binding</keyword>
<dbReference type="EMBL" id="JARPOI010000002">
    <property type="protein sequence ID" value="KAJ9186621.1"/>
    <property type="molecule type" value="Genomic_DNA"/>
</dbReference>
<comment type="caution">
    <text evidence="7">The sequence shown here is derived from an EMBL/GenBank/DDBJ whole genome shotgun (WGS) entry which is preliminary data.</text>
</comment>
<evidence type="ECO:0000259" key="6">
    <source>
        <dbReference type="PROSITE" id="PS51005"/>
    </source>
</evidence>
<organism evidence="7 8">
    <name type="scientific">Hevea brasiliensis</name>
    <name type="common">Para rubber tree</name>
    <name type="synonym">Siphonia brasiliensis</name>
    <dbReference type="NCBI Taxonomy" id="3981"/>
    <lineage>
        <taxon>Eukaryota</taxon>
        <taxon>Viridiplantae</taxon>
        <taxon>Streptophyta</taxon>
        <taxon>Embryophyta</taxon>
        <taxon>Tracheophyta</taxon>
        <taxon>Spermatophyta</taxon>
        <taxon>Magnoliopsida</taxon>
        <taxon>eudicotyledons</taxon>
        <taxon>Gunneridae</taxon>
        <taxon>Pentapetalae</taxon>
        <taxon>rosids</taxon>
        <taxon>fabids</taxon>
        <taxon>Malpighiales</taxon>
        <taxon>Euphorbiaceae</taxon>
        <taxon>Crotonoideae</taxon>
        <taxon>Micrandreae</taxon>
        <taxon>Hevea</taxon>
    </lineage>
</organism>
<protein>
    <recommendedName>
        <fullName evidence="6">NAC domain-containing protein</fullName>
    </recommendedName>
</protein>
<proteinExistence type="predicted"/>
<evidence type="ECO:0000256" key="2">
    <source>
        <dbReference type="ARBA" id="ARBA00023125"/>
    </source>
</evidence>
<feature type="region of interest" description="Disordered" evidence="5">
    <location>
        <begin position="341"/>
        <end position="372"/>
    </location>
</feature>
<dbReference type="Gene3D" id="2.170.150.80">
    <property type="entry name" value="NAC domain"/>
    <property type="match status" value="1"/>
</dbReference>
<dbReference type="Pfam" id="PF02365">
    <property type="entry name" value="NAM"/>
    <property type="match status" value="1"/>
</dbReference>
<gene>
    <name evidence="7" type="ORF">P3X46_002170</name>
</gene>
<evidence type="ECO:0000256" key="3">
    <source>
        <dbReference type="ARBA" id="ARBA00023163"/>
    </source>
</evidence>
<reference evidence="7" key="1">
    <citation type="journal article" date="2023" name="Plant Biotechnol. J.">
        <title>Chromosome-level wild Hevea brasiliensis genome provides new tools for genomic-assisted breeding and valuable loci to elevate rubber yield.</title>
        <authorList>
            <person name="Cheng H."/>
            <person name="Song X."/>
            <person name="Hu Y."/>
            <person name="Wu T."/>
            <person name="Yang Q."/>
            <person name="An Z."/>
            <person name="Feng S."/>
            <person name="Deng Z."/>
            <person name="Wu W."/>
            <person name="Zeng X."/>
            <person name="Tu M."/>
            <person name="Wang X."/>
            <person name="Huang H."/>
        </authorList>
    </citation>
    <scope>NUCLEOTIDE SEQUENCE</scope>
    <source>
        <strain evidence="7">MT/VB/25A 57/8</strain>
    </source>
</reference>
<accession>A0ABQ9N4R5</accession>
<dbReference type="PANTHER" id="PTHR31719:SF43">
    <property type="entry name" value="NAC TRANSCRIPTION FACTOR 56"/>
    <property type="match status" value="1"/>
</dbReference>
<feature type="compositionally biased region" description="Polar residues" evidence="5">
    <location>
        <begin position="349"/>
        <end position="362"/>
    </location>
</feature>
<dbReference type="InterPro" id="IPR036093">
    <property type="entry name" value="NAC_dom_sf"/>
</dbReference>
<dbReference type="SUPFAM" id="SSF101941">
    <property type="entry name" value="NAC domain"/>
    <property type="match status" value="1"/>
</dbReference>
<sequence length="388" mass="42584">MHPPIAPVPEIAVDFTNEELFISLEKMMGGYPPPANVITDVNPYNYAPSNLPAGIWYLIRSKEKGAMEVGSWKVKGEACKLFWNSSITGWRTTLEYFEGQVPHERKTDWVMQEYWIMGPVENSKVKEASSLCRVFLSGEQGPDHKKQQKKSSLHIACEILIHSTQATVKKAHVDASSGSTSRPEVDGHAETGNLAVAGEPPFNLVENPPEIDYISRGDFLELLDLDNPASSSSSSDDSSCLTSSSDECFDSLALLQQLDSEINQHSLQKNESCKLSVSASCRPNEVVMAPASPAGSFVRVEENKPPTEEILGTNPSLLPILANGSKDLDNRVLQHAVRSHNAGYMDEGPSNSHDVGASSSRLGPSRDGERKVAKVRTKKHKKYLCFLF</sequence>
<dbReference type="InterPro" id="IPR003441">
    <property type="entry name" value="NAC-dom"/>
</dbReference>
<keyword evidence="3" id="KW-0804">Transcription</keyword>
<dbReference type="PROSITE" id="PS51005">
    <property type="entry name" value="NAC"/>
    <property type="match status" value="1"/>
</dbReference>
<evidence type="ECO:0000256" key="1">
    <source>
        <dbReference type="ARBA" id="ARBA00023015"/>
    </source>
</evidence>
<evidence type="ECO:0000256" key="4">
    <source>
        <dbReference type="ARBA" id="ARBA00023242"/>
    </source>
</evidence>
<evidence type="ECO:0000256" key="5">
    <source>
        <dbReference type="SAM" id="MobiDB-lite"/>
    </source>
</evidence>
<keyword evidence="1" id="KW-0805">Transcription regulation</keyword>
<keyword evidence="8" id="KW-1185">Reference proteome</keyword>
<evidence type="ECO:0000313" key="8">
    <source>
        <dbReference type="Proteomes" id="UP001174677"/>
    </source>
</evidence>
<evidence type="ECO:0000313" key="7">
    <source>
        <dbReference type="EMBL" id="KAJ9186621.1"/>
    </source>
</evidence>
<dbReference type="PANTHER" id="PTHR31719">
    <property type="entry name" value="NAC TRANSCRIPTION FACTOR 56"/>
    <property type="match status" value="1"/>
</dbReference>
<name>A0ABQ9N4R5_HEVBR</name>
<dbReference type="Proteomes" id="UP001174677">
    <property type="component" value="Chromosome 2"/>
</dbReference>